<name>A0A6J6P4L0_9ZZZZ</name>
<gene>
    <name evidence="1" type="ORF">UFOPK2360_01307</name>
    <name evidence="2" type="ORF">UFOPK4209_00713</name>
</gene>
<organism evidence="1">
    <name type="scientific">freshwater metagenome</name>
    <dbReference type="NCBI Taxonomy" id="449393"/>
    <lineage>
        <taxon>unclassified sequences</taxon>
        <taxon>metagenomes</taxon>
        <taxon>ecological metagenomes</taxon>
    </lineage>
</organism>
<dbReference type="EMBL" id="CAEZXH010000116">
    <property type="protein sequence ID" value="CAB4694360.1"/>
    <property type="molecule type" value="Genomic_DNA"/>
</dbReference>
<protein>
    <submittedName>
        <fullName evidence="1">Unannotated protein</fullName>
    </submittedName>
</protein>
<reference evidence="1" key="1">
    <citation type="submission" date="2020-05" db="EMBL/GenBank/DDBJ databases">
        <authorList>
            <person name="Chiriac C."/>
            <person name="Salcher M."/>
            <person name="Ghai R."/>
            <person name="Kavagutti S V."/>
        </authorList>
    </citation>
    <scope>NUCLEOTIDE SEQUENCE</scope>
</reference>
<accession>A0A6J6P4L0</accession>
<evidence type="ECO:0000313" key="1">
    <source>
        <dbReference type="EMBL" id="CAB4694360.1"/>
    </source>
</evidence>
<proteinExistence type="predicted"/>
<dbReference type="AlphaFoldDB" id="A0A6J6P4L0"/>
<evidence type="ECO:0000313" key="2">
    <source>
        <dbReference type="EMBL" id="CAB5038264.1"/>
    </source>
</evidence>
<dbReference type="EMBL" id="CAFBPY010000101">
    <property type="protein sequence ID" value="CAB5038264.1"/>
    <property type="molecule type" value="Genomic_DNA"/>
</dbReference>
<sequence length="50" mass="5167">MAAKVCGSALPSNKTKVGKLKESFPEKVAITSAALVASAPFGKNEELLFS</sequence>